<dbReference type="CDD" id="cd20736">
    <property type="entry name" value="PoNe_Nuclease"/>
    <property type="match status" value="1"/>
</dbReference>
<dbReference type="InterPro" id="IPR003509">
    <property type="entry name" value="UPF0102_YraN-like"/>
</dbReference>
<dbReference type="GO" id="GO:0003676">
    <property type="term" value="F:nucleic acid binding"/>
    <property type="evidence" value="ECO:0007669"/>
    <property type="project" value="InterPro"/>
</dbReference>
<dbReference type="RefSeq" id="WP_028461374.1">
    <property type="nucleotide sequence ID" value="NZ_FSRO01000001.1"/>
</dbReference>
<dbReference type="EMBL" id="FSRO01000001">
    <property type="protein sequence ID" value="SIO43159.1"/>
    <property type="molecule type" value="Genomic_DNA"/>
</dbReference>
<dbReference type="HAMAP" id="MF_00048">
    <property type="entry name" value="UPF0102"/>
    <property type="match status" value="1"/>
</dbReference>
<dbReference type="AlphaFoldDB" id="A0A1N6JG78"/>
<evidence type="ECO:0000256" key="1">
    <source>
        <dbReference type="ARBA" id="ARBA00006738"/>
    </source>
</evidence>
<accession>A0A1N6JG78</accession>
<dbReference type="Pfam" id="PF02021">
    <property type="entry name" value="UPF0102"/>
    <property type="match status" value="1"/>
</dbReference>
<reference evidence="3 4" key="1">
    <citation type="submission" date="2016-12" db="EMBL/GenBank/DDBJ databases">
        <authorList>
            <person name="Song W.-J."/>
            <person name="Kurnit D.M."/>
        </authorList>
    </citation>
    <scope>NUCLEOTIDE SEQUENCE [LARGE SCALE GENOMIC DNA]</scope>
    <source>
        <strain evidence="3 4">ATCC 49181</strain>
    </source>
</reference>
<gene>
    <name evidence="3" type="ORF">SAMN02743940_2580</name>
</gene>
<dbReference type="STRING" id="44575.SAMN05216419_101228"/>
<dbReference type="InterPro" id="IPR011856">
    <property type="entry name" value="tRNA_endonuc-like_dom_sf"/>
</dbReference>
<dbReference type="NCBIfam" id="NF009150">
    <property type="entry name" value="PRK12497.1-3"/>
    <property type="match status" value="1"/>
</dbReference>
<name>A0A1N6JG78_9PROT</name>
<proteinExistence type="inferred from homology"/>
<protein>
    <recommendedName>
        <fullName evidence="2">UPF0102 protein SAMN02743940_2580</fullName>
    </recommendedName>
</protein>
<comment type="similarity">
    <text evidence="1 2">Belongs to the UPF0102 family.</text>
</comment>
<sequence length="112" mass="12719">MNGNQAEQLAIAFLQRQNLILLTQNYRCRFGEIDLIMRDKTILVFVEVRMRSSDYFGGAAASITLSKQTRLLRTARHYLAGLNNNPACRFDVVLLSGSHGQKIEWIQNAFGE</sequence>
<keyword evidence="4" id="KW-1185">Reference proteome</keyword>
<dbReference type="InterPro" id="IPR011335">
    <property type="entry name" value="Restrct_endonuc-II-like"/>
</dbReference>
<dbReference type="PANTHER" id="PTHR34039">
    <property type="entry name" value="UPF0102 PROTEIN YRAN"/>
    <property type="match status" value="1"/>
</dbReference>
<dbReference type="SUPFAM" id="SSF52980">
    <property type="entry name" value="Restriction endonuclease-like"/>
    <property type="match status" value="1"/>
</dbReference>
<keyword evidence="3" id="KW-0378">Hydrolase</keyword>
<dbReference type="eggNOG" id="COG0792">
    <property type="taxonomic scope" value="Bacteria"/>
</dbReference>
<organism evidence="3 4">
    <name type="scientific">Nitrosomonas cryotolerans ATCC 49181</name>
    <dbReference type="NCBI Taxonomy" id="1131553"/>
    <lineage>
        <taxon>Bacteria</taxon>
        <taxon>Pseudomonadati</taxon>
        <taxon>Pseudomonadota</taxon>
        <taxon>Betaproteobacteria</taxon>
        <taxon>Nitrosomonadales</taxon>
        <taxon>Nitrosomonadaceae</taxon>
        <taxon>Nitrosomonas</taxon>
    </lineage>
</organism>
<keyword evidence="3" id="KW-0540">Nuclease</keyword>
<dbReference type="Gene3D" id="3.40.1350.10">
    <property type="match status" value="1"/>
</dbReference>
<dbReference type="Proteomes" id="UP000185062">
    <property type="component" value="Unassembled WGS sequence"/>
</dbReference>
<dbReference type="NCBIfam" id="TIGR00252">
    <property type="entry name" value="YraN family protein"/>
    <property type="match status" value="1"/>
</dbReference>
<evidence type="ECO:0000313" key="4">
    <source>
        <dbReference type="Proteomes" id="UP000185062"/>
    </source>
</evidence>
<keyword evidence="3" id="KW-0255">Endonuclease</keyword>
<dbReference type="PANTHER" id="PTHR34039:SF1">
    <property type="entry name" value="UPF0102 PROTEIN YRAN"/>
    <property type="match status" value="1"/>
</dbReference>
<evidence type="ECO:0000256" key="2">
    <source>
        <dbReference type="HAMAP-Rule" id="MF_00048"/>
    </source>
</evidence>
<evidence type="ECO:0000313" key="3">
    <source>
        <dbReference type="EMBL" id="SIO43159.1"/>
    </source>
</evidence>
<dbReference type="GO" id="GO:0004519">
    <property type="term" value="F:endonuclease activity"/>
    <property type="evidence" value="ECO:0007669"/>
    <property type="project" value="UniProtKB-KW"/>
</dbReference>